<evidence type="ECO:0000259" key="2">
    <source>
        <dbReference type="Pfam" id="PF01408"/>
    </source>
</evidence>
<evidence type="ECO:0000313" key="5">
    <source>
        <dbReference type="Proteomes" id="UP000216361"/>
    </source>
</evidence>
<dbReference type="RefSeq" id="WP_094406572.1">
    <property type="nucleotide sequence ID" value="NZ_BMJZ01000015.1"/>
</dbReference>
<dbReference type="Pfam" id="PF22725">
    <property type="entry name" value="GFO_IDH_MocA_C3"/>
    <property type="match status" value="1"/>
</dbReference>
<gene>
    <name evidence="4" type="ORF">CHR90_00340</name>
</gene>
<evidence type="ECO:0000313" key="4">
    <source>
        <dbReference type="EMBL" id="OYQ22477.1"/>
    </source>
</evidence>
<dbReference type="Gene3D" id="3.40.50.720">
    <property type="entry name" value="NAD(P)-binding Rossmann-like Domain"/>
    <property type="match status" value="1"/>
</dbReference>
<reference evidence="4 5" key="1">
    <citation type="submission" date="2017-07" db="EMBL/GenBank/DDBJ databases">
        <title>Elstera cyanobacteriorum sp. nov., a novel bacterium isolated from cyanobacterial aggregates in a eutrophic lake.</title>
        <authorList>
            <person name="Cai H."/>
        </authorList>
    </citation>
    <scope>NUCLEOTIDE SEQUENCE [LARGE SCALE GENOMIC DNA]</scope>
    <source>
        <strain evidence="4 5">TH019</strain>
    </source>
</reference>
<dbReference type="InterPro" id="IPR036291">
    <property type="entry name" value="NAD(P)-bd_dom_sf"/>
</dbReference>
<dbReference type="InterPro" id="IPR055170">
    <property type="entry name" value="GFO_IDH_MocA-like_dom"/>
</dbReference>
<protein>
    <submittedName>
        <fullName evidence="4">Fructose reductase</fullName>
    </submittedName>
</protein>
<feature type="domain" description="GFO/IDH/MocA-like oxidoreductase" evidence="3">
    <location>
        <begin position="132"/>
        <end position="258"/>
    </location>
</feature>
<feature type="domain" description="Gfo/Idh/MocA-like oxidoreductase N-terminal" evidence="2">
    <location>
        <begin position="7"/>
        <end position="124"/>
    </location>
</feature>
<organism evidence="4 5">
    <name type="scientific">Elstera cyanobacteriorum</name>
    <dbReference type="NCBI Taxonomy" id="2022747"/>
    <lineage>
        <taxon>Bacteria</taxon>
        <taxon>Pseudomonadati</taxon>
        <taxon>Pseudomonadota</taxon>
        <taxon>Alphaproteobacteria</taxon>
        <taxon>Rhodospirillales</taxon>
        <taxon>Rhodospirillaceae</taxon>
        <taxon>Elstera</taxon>
    </lineage>
</organism>
<dbReference type="AlphaFoldDB" id="A0A255XZM5"/>
<evidence type="ECO:0000259" key="3">
    <source>
        <dbReference type="Pfam" id="PF22725"/>
    </source>
</evidence>
<name>A0A255XZM5_9PROT</name>
<dbReference type="PANTHER" id="PTHR43818">
    <property type="entry name" value="BCDNA.GH03377"/>
    <property type="match status" value="1"/>
</dbReference>
<comment type="caution">
    <text evidence="4">The sequence shown here is derived from an EMBL/GenBank/DDBJ whole genome shotgun (WGS) entry which is preliminary data.</text>
</comment>
<keyword evidence="5" id="KW-1185">Reference proteome</keyword>
<dbReference type="PANTHER" id="PTHR43818:SF11">
    <property type="entry name" value="BCDNA.GH03377"/>
    <property type="match status" value="1"/>
</dbReference>
<dbReference type="Gene3D" id="3.30.360.10">
    <property type="entry name" value="Dihydrodipicolinate Reductase, domain 2"/>
    <property type="match status" value="1"/>
</dbReference>
<dbReference type="Pfam" id="PF01408">
    <property type="entry name" value="GFO_IDH_MocA"/>
    <property type="match status" value="1"/>
</dbReference>
<sequence length="345" mass="35473">MSALPARWGLIGASTIAREWMVGAIRAAGGEIVSVMSASADRARAFADANGIGTATDSLPALLGSGIDAVYISTTNELHKAQHLAAVAAGKHVLCEKPLALTLTDAQDMVAAAEAAGVVMGTNHHLRNAGTHRAMRQAIAEGRIGTPLSARVKHAVFLPPHLQGWRITNPAAGGGVILDITVHDADTLRFVLGEDPVSATACARQAGIAGAGSQDPALADEVMGILRFPSGVMAQFHDAFTTRFAGTGFEVYGTEGSLIGVDCMTQRPVGQVLLRTAEGETELPVETDNLYVRAVTAFHAAVRGEGPIETRGAASGADGVKSLAVALAVAEAAASGQTRSIRYAV</sequence>
<dbReference type="Proteomes" id="UP000216361">
    <property type="component" value="Unassembled WGS sequence"/>
</dbReference>
<evidence type="ECO:0000256" key="1">
    <source>
        <dbReference type="ARBA" id="ARBA00023002"/>
    </source>
</evidence>
<dbReference type="EMBL" id="NOXS01000010">
    <property type="protein sequence ID" value="OYQ22477.1"/>
    <property type="molecule type" value="Genomic_DNA"/>
</dbReference>
<dbReference type="SUPFAM" id="SSF55347">
    <property type="entry name" value="Glyceraldehyde-3-phosphate dehydrogenase-like, C-terminal domain"/>
    <property type="match status" value="1"/>
</dbReference>
<keyword evidence="1" id="KW-0560">Oxidoreductase</keyword>
<dbReference type="OrthoDB" id="9801953at2"/>
<dbReference type="GO" id="GO:0000166">
    <property type="term" value="F:nucleotide binding"/>
    <property type="evidence" value="ECO:0007669"/>
    <property type="project" value="InterPro"/>
</dbReference>
<dbReference type="SUPFAM" id="SSF51735">
    <property type="entry name" value="NAD(P)-binding Rossmann-fold domains"/>
    <property type="match status" value="1"/>
</dbReference>
<accession>A0A255XZM5</accession>
<proteinExistence type="predicted"/>
<dbReference type="InterPro" id="IPR050463">
    <property type="entry name" value="Gfo/Idh/MocA_oxidrdct_glycsds"/>
</dbReference>
<dbReference type="InterPro" id="IPR000683">
    <property type="entry name" value="Gfo/Idh/MocA-like_OxRdtase_N"/>
</dbReference>
<dbReference type="GO" id="GO:0016491">
    <property type="term" value="F:oxidoreductase activity"/>
    <property type="evidence" value="ECO:0007669"/>
    <property type="project" value="UniProtKB-KW"/>
</dbReference>